<proteinExistence type="predicted"/>
<keyword evidence="1" id="KW-1133">Transmembrane helix</keyword>
<accession>A0AAI7ZH76</accession>
<organism evidence="2 3">
    <name type="scientific">Xanthomonas axonopodis pv. citri (strain 306)</name>
    <dbReference type="NCBI Taxonomy" id="190486"/>
    <lineage>
        <taxon>Bacteria</taxon>
        <taxon>Pseudomonadati</taxon>
        <taxon>Pseudomonadota</taxon>
        <taxon>Gammaproteobacteria</taxon>
        <taxon>Lysobacterales</taxon>
        <taxon>Lysobacteraceae</taxon>
        <taxon>Xanthomonas</taxon>
    </lineage>
</organism>
<sequence>MRENGRASSPICPCVRSCSHLAGKNCGQVRCLEALPRPAIDRSQQTLRSRISLALNQRSMPMCAHHAASARLAASSCTGPSFPNHAAQARSPTCKVAGSLLHGSMQGQRQLPSHSGRCWKNSTLRHRRGRNIRLLLQQTMHFTRSSRLLARLTSSQRCAAQDCQEFRMGDNSFLSPAFIILVIGVIAVVLFLVTRAKKKRNKK</sequence>
<gene>
    <name evidence="2" type="ordered locus">XAC3128</name>
</gene>
<keyword evidence="1" id="KW-0812">Transmembrane</keyword>
<dbReference type="Proteomes" id="UP000000576">
    <property type="component" value="Chromosome"/>
</dbReference>
<dbReference type="EMBL" id="AE008923">
    <property type="protein sequence ID" value="AAM37973.1"/>
    <property type="molecule type" value="Genomic_DNA"/>
</dbReference>
<keyword evidence="1" id="KW-0472">Membrane</keyword>
<reference evidence="2 3" key="1">
    <citation type="journal article" date="2002" name="Nature">
        <title>Comparison of the genomes of two Xanthomonas pathogens with differing host specificities.</title>
        <authorList>
            <person name="da Silva A.C."/>
            <person name="Ferro J.A."/>
            <person name="Reinach F.C."/>
            <person name="Farah C.S."/>
            <person name="Furlan L.R."/>
            <person name="Quaggio R.B."/>
            <person name="Monteiro-Vitorello C.B."/>
            <person name="Van Sluys M.A."/>
            <person name="Almeida N.F."/>
            <person name="Alves L.M."/>
            <person name="do Amaral A.M."/>
            <person name="Bertolini M.C."/>
            <person name="Camargo L.E."/>
            <person name="Camarotte G."/>
            <person name="Cannavan F."/>
            <person name="Cardozo J."/>
            <person name="Chambergo F."/>
            <person name="Ciapina L.P."/>
            <person name="Cicarelli R.M."/>
            <person name="Coutinho L.L."/>
            <person name="Cursino-Santos J.R."/>
            <person name="El-Dorry H."/>
            <person name="Faria J.B."/>
            <person name="Ferreira A.J."/>
            <person name="Ferreira R.C."/>
            <person name="Ferro M.I."/>
            <person name="Formighieri E.F."/>
            <person name="Franco M.C."/>
            <person name="Greggio C.C."/>
            <person name="Gruber A."/>
            <person name="Katsuyama A.M."/>
            <person name="Kishi L.T."/>
            <person name="Leite R.P."/>
            <person name="Lemos E.G."/>
            <person name="Lemos M.V."/>
            <person name="Locali E.C."/>
            <person name="Machado M.A."/>
            <person name="Madeira A.M."/>
            <person name="Martinez-Rossi N.M."/>
            <person name="Martins E.C."/>
            <person name="Meidanis J."/>
            <person name="Menck C.F."/>
            <person name="Miyaki C.Y."/>
            <person name="Moon D.H."/>
            <person name="Moreira L.M."/>
            <person name="Novo M.T."/>
            <person name="Okura V.K."/>
            <person name="Oliveira M.C."/>
            <person name="Oliveira V.R."/>
            <person name="Pereira H.A."/>
            <person name="Rossi A."/>
            <person name="Sena J.A."/>
            <person name="Silva C."/>
            <person name="de Souza R.F."/>
            <person name="Spinola L.A."/>
            <person name="Takita M.A."/>
            <person name="Tamura R.E."/>
            <person name="Teixeira E.C."/>
            <person name="Tezza R.I."/>
            <person name="Trindade dos Santos M."/>
            <person name="Truffi D."/>
            <person name="Tsai S.M."/>
            <person name="White F.F."/>
            <person name="Setubal J.C."/>
            <person name="Kitajima J.P."/>
        </authorList>
    </citation>
    <scope>NUCLEOTIDE SEQUENCE [LARGE SCALE GENOMIC DNA]</scope>
    <source>
        <strain evidence="2 3">306</strain>
    </source>
</reference>
<feature type="transmembrane region" description="Helical" evidence="1">
    <location>
        <begin position="173"/>
        <end position="193"/>
    </location>
</feature>
<evidence type="ECO:0000313" key="2">
    <source>
        <dbReference type="EMBL" id="AAM37973.1"/>
    </source>
</evidence>
<dbReference type="KEGG" id="xac:XAC3128"/>
<protein>
    <submittedName>
        <fullName evidence="2">Uncharacterized protein</fullName>
    </submittedName>
</protein>
<evidence type="ECO:0000313" key="3">
    <source>
        <dbReference type="Proteomes" id="UP000000576"/>
    </source>
</evidence>
<evidence type="ECO:0000256" key="1">
    <source>
        <dbReference type="SAM" id="Phobius"/>
    </source>
</evidence>
<name>A0AAI7ZH76_XANAC</name>
<dbReference type="AlphaFoldDB" id="A0AAI7ZH76"/>